<reference evidence="2 3" key="1">
    <citation type="journal article" date="2015" name="Stand. Genomic Sci.">
        <title>Complete genome sequence and description of Salinispira pacifica gen. nov., sp. nov., a novel spirochaete isolated form a hypersaline microbial mat.</title>
        <authorList>
            <person name="Ben Hania W."/>
            <person name="Joseph M."/>
            <person name="Schumann P."/>
            <person name="Bunk B."/>
            <person name="Fiebig A."/>
            <person name="Sproer C."/>
            <person name="Klenk H.P."/>
            <person name="Fardeau M.L."/>
            <person name="Spring S."/>
        </authorList>
    </citation>
    <scope>NUCLEOTIDE SEQUENCE [LARGE SCALE GENOMIC DNA]</scope>
    <source>
        <strain evidence="2 3">L21-RPul-D2</strain>
    </source>
</reference>
<dbReference type="AlphaFoldDB" id="V5WKQ8"/>
<name>V5WKQ8_9SPIO</name>
<dbReference type="InterPro" id="IPR002737">
    <property type="entry name" value="MEMO1_fam"/>
</dbReference>
<evidence type="ECO:0008006" key="4">
    <source>
        <dbReference type="Google" id="ProtNLM"/>
    </source>
</evidence>
<dbReference type="NCBIfam" id="TIGR04336">
    <property type="entry name" value="AmmeMemoSam_B"/>
    <property type="match status" value="1"/>
</dbReference>
<dbReference type="PANTHER" id="PTHR11060:SF0">
    <property type="entry name" value="PROTEIN MEMO1"/>
    <property type="match status" value="1"/>
</dbReference>
<dbReference type="PANTHER" id="PTHR11060">
    <property type="entry name" value="PROTEIN MEMO1"/>
    <property type="match status" value="1"/>
</dbReference>
<comment type="similarity">
    <text evidence="1">Belongs to the MEMO1 family.</text>
</comment>
<dbReference type="eggNOG" id="COG1355">
    <property type="taxonomic scope" value="Bacteria"/>
</dbReference>
<dbReference type="Pfam" id="PF01875">
    <property type="entry name" value="Memo"/>
    <property type="match status" value="1"/>
</dbReference>
<dbReference type="OrthoDB" id="9785549at2"/>
<evidence type="ECO:0000313" key="3">
    <source>
        <dbReference type="Proteomes" id="UP000018680"/>
    </source>
</evidence>
<proteinExistence type="inferred from homology"/>
<evidence type="ECO:0000313" key="2">
    <source>
        <dbReference type="EMBL" id="AHC16230.1"/>
    </source>
</evidence>
<gene>
    <name evidence="2" type="ORF">L21SP2_2882</name>
</gene>
<evidence type="ECO:0000256" key="1">
    <source>
        <dbReference type="ARBA" id="ARBA00006315"/>
    </source>
</evidence>
<dbReference type="EMBL" id="CP006939">
    <property type="protein sequence ID" value="AHC16230.1"/>
    <property type="molecule type" value="Genomic_DNA"/>
</dbReference>
<sequence length="347" mass="37567">MKGIRALKFAGAWYPADIRSLDRIWQKAQLSLHPGGAPPAPASTAFGAVLPHAGLVYSAAAQLAALQQFSLENSHIILIAPSHYQLLRGYEFFSADISSMETPYGNLRVQLPRNPGGLVRYPLAQRAVEDEHAIELLLPGIGALIRGELPGTAPRKDSEISSITLEPLLTPRLDLANRDAARKQIIELGRQLDERIAELEARGRKTRIFVSSDYSHYGPRFSHTPAGGLASSDARRRLRLRDLSVASAAAAGRWEDALEIMRENVPPSICGIAGILAFARFASIRGLSGRLCAYYSSATLGALDAPAPGGVSEPHPVFNFSGDDVLEEFYDGSQNSVSYCSGVWYES</sequence>
<dbReference type="Gene3D" id="3.40.830.10">
    <property type="entry name" value="LigB-like"/>
    <property type="match status" value="1"/>
</dbReference>
<protein>
    <recommendedName>
        <fullName evidence="4">AmmeMemoRadiSam system protein B</fullName>
    </recommendedName>
</protein>
<dbReference type="STRING" id="1307761.L21SP2_2882"/>
<accession>V5WKQ8</accession>
<dbReference type="RefSeq" id="WP_024269127.1">
    <property type="nucleotide sequence ID" value="NC_023035.1"/>
</dbReference>
<organism evidence="2 3">
    <name type="scientific">Salinispira pacifica</name>
    <dbReference type="NCBI Taxonomy" id="1307761"/>
    <lineage>
        <taxon>Bacteria</taxon>
        <taxon>Pseudomonadati</taxon>
        <taxon>Spirochaetota</taxon>
        <taxon>Spirochaetia</taxon>
        <taxon>Spirochaetales</taxon>
        <taxon>Spirochaetaceae</taxon>
        <taxon>Salinispira</taxon>
    </lineage>
</organism>
<dbReference type="HOGENOM" id="CLU_798983_0_0_12"/>
<dbReference type="KEGG" id="slr:L21SP2_2882"/>
<dbReference type="Proteomes" id="UP000018680">
    <property type="component" value="Chromosome"/>
</dbReference>
<keyword evidence="3" id="KW-1185">Reference proteome</keyword>